<dbReference type="GO" id="GO:0051287">
    <property type="term" value="F:NAD binding"/>
    <property type="evidence" value="ECO:0007669"/>
    <property type="project" value="InterPro"/>
</dbReference>
<dbReference type="InterPro" id="IPR006140">
    <property type="entry name" value="D-isomer_DH_NAD-bd"/>
</dbReference>
<evidence type="ECO:0000256" key="1">
    <source>
        <dbReference type="ARBA" id="ARBA00005854"/>
    </source>
</evidence>
<dbReference type="InterPro" id="IPR006139">
    <property type="entry name" value="D-isomer_2_OHA_DH_cat_dom"/>
</dbReference>
<dbReference type="KEGG" id="abom:D7I45_01440"/>
<keyword evidence="3" id="KW-0520">NAD</keyword>
<dbReference type="PANTHER" id="PTHR10996">
    <property type="entry name" value="2-HYDROXYACID DEHYDROGENASE-RELATED"/>
    <property type="match status" value="1"/>
</dbReference>
<dbReference type="EMBL" id="CP032626">
    <property type="protein sequence ID" value="AYF92246.1"/>
    <property type="molecule type" value="Genomic_DNA"/>
</dbReference>
<organism evidence="7 8">
    <name type="scientific">Apilactobacillus bombintestini</name>
    <dbReference type="NCBI Taxonomy" id="2419772"/>
    <lineage>
        <taxon>Bacteria</taxon>
        <taxon>Bacillati</taxon>
        <taxon>Bacillota</taxon>
        <taxon>Bacilli</taxon>
        <taxon>Lactobacillales</taxon>
        <taxon>Lactobacillaceae</taxon>
        <taxon>Apilactobacillus</taxon>
    </lineage>
</organism>
<protein>
    <submittedName>
        <fullName evidence="7">3-phosphoglycerate dehydrogenase</fullName>
    </submittedName>
</protein>
<dbReference type="CDD" id="cd12172">
    <property type="entry name" value="PGDH_like_2"/>
    <property type="match status" value="1"/>
</dbReference>
<evidence type="ECO:0000256" key="3">
    <source>
        <dbReference type="ARBA" id="ARBA00023027"/>
    </source>
</evidence>
<dbReference type="PANTHER" id="PTHR10996:SF178">
    <property type="entry name" value="2-HYDROXYACID DEHYDROGENASE YGL185C-RELATED"/>
    <property type="match status" value="1"/>
</dbReference>
<dbReference type="PROSITE" id="PS00671">
    <property type="entry name" value="D_2_HYDROXYACID_DH_3"/>
    <property type="match status" value="1"/>
</dbReference>
<evidence type="ECO:0000259" key="6">
    <source>
        <dbReference type="Pfam" id="PF02826"/>
    </source>
</evidence>
<proteinExistence type="inferred from homology"/>
<name>A0A387AU26_9LACO</name>
<dbReference type="InterPro" id="IPR029753">
    <property type="entry name" value="D-isomer_DH_CS"/>
</dbReference>
<dbReference type="AlphaFoldDB" id="A0A387AU26"/>
<dbReference type="Proteomes" id="UP000272003">
    <property type="component" value="Chromosome"/>
</dbReference>
<dbReference type="Pfam" id="PF00389">
    <property type="entry name" value="2-Hacid_dh"/>
    <property type="match status" value="1"/>
</dbReference>
<dbReference type="PROSITE" id="PS00065">
    <property type="entry name" value="D_2_HYDROXYACID_DH_1"/>
    <property type="match status" value="1"/>
</dbReference>
<evidence type="ECO:0000313" key="7">
    <source>
        <dbReference type="EMBL" id="AYF92246.1"/>
    </source>
</evidence>
<gene>
    <name evidence="7" type="ORF">D7I45_01440</name>
</gene>
<evidence type="ECO:0000256" key="2">
    <source>
        <dbReference type="ARBA" id="ARBA00023002"/>
    </source>
</evidence>
<dbReference type="OrthoDB" id="9805416at2"/>
<sequence length="315" mass="34696">MNIVMSQKVIIPKEFTDYLKEQLENDGFEVAPVADETAASILEHKDAEAIILNATPFANETMDQMPNLKIVARFGVGYDNVDLQHAKERGIYVTNTPGGNEVSVAEATVSDILILSKHLYNVSKHMREGDNQFSFDNPSRDLRGKTVGIVGYGNIGHQVAKMLSGFDVKTLIWNRSPRTSEYGEFVSWDELFQKSDYVSLHLPAVKGTIGSVNKDTFKMMKNSACLINFARGAVVNQDDLVDALKNGEIAGAGLDVFEKEPLPMDSELRKLDNVFLTPHSAGFSVESFAKISDMSATDVKHVLNGEKPEHTVNGL</sequence>
<feature type="domain" description="D-isomer specific 2-hydroxyacid dehydrogenase catalytic" evidence="5">
    <location>
        <begin position="13"/>
        <end position="313"/>
    </location>
</feature>
<dbReference type="Pfam" id="PF02826">
    <property type="entry name" value="2-Hacid_dh_C"/>
    <property type="match status" value="1"/>
</dbReference>
<comment type="similarity">
    <text evidence="1 4">Belongs to the D-isomer specific 2-hydroxyacid dehydrogenase family.</text>
</comment>
<dbReference type="InterPro" id="IPR036291">
    <property type="entry name" value="NAD(P)-bd_dom_sf"/>
</dbReference>
<evidence type="ECO:0000313" key="8">
    <source>
        <dbReference type="Proteomes" id="UP000272003"/>
    </source>
</evidence>
<dbReference type="InterPro" id="IPR050223">
    <property type="entry name" value="D-isomer_2-hydroxyacid_DH"/>
</dbReference>
<dbReference type="SUPFAM" id="SSF51735">
    <property type="entry name" value="NAD(P)-binding Rossmann-fold domains"/>
    <property type="match status" value="1"/>
</dbReference>
<feature type="domain" description="D-isomer specific 2-hydroxyacid dehydrogenase NAD-binding" evidence="6">
    <location>
        <begin position="112"/>
        <end position="281"/>
    </location>
</feature>
<keyword evidence="8" id="KW-1185">Reference proteome</keyword>
<evidence type="ECO:0000256" key="4">
    <source>
        <dbReference type="RuleBase" id="RU003719"/>
    </source>
</evidence>
<dbReference type="InterPro" id="IPR029752">
    <property type="entry name" value="D-isomer_DH_CS1"/>
</dbReference>
<reference evidence="7 8" key="1">
    <citation type="submission" date="2018-09" db="EMBL/GenBank/DDBJ databases">
        <title>Genome sequencing of strain BHWM-4.</title>
        <authorList>
            <person name="Heo J."/>
            <person name="Kim S.-J."/>
            <person name="Kwon S.-W."/>
        </authorList>
    </citation>
    <scope>NUCLEOTIDE SEQUENCE [LARGE SCALE GENOMIC DNA]</scope>
    <source>
        <strain evidence="7 8">BHWM-4</strain>
    </source>
</reference>
<evidence type="ECO:0000259" key="5">
    <source>
        <dbReference type="Pfam" id="PF00389"/>
    </source>
</evidence>
<accession>A0A387AU26</accession>
<dbReference type="FunFam" id="3.40.50.720:FF:000203">
    <property type="entry name" value="D-3-phosphoglycerate dehydrogenase (SerA)"/>
    <property type="match status" value="1"/>
</dbReference>
<dbReference type="Gene3D" id="3.40.50.720">
    <property type="entry name" value="NAD(P)-binding Rossmann-like Domain"/>
    <property type="match status" value="2"/>
</dbReference>
<keyword evidence="2 4" id="KW-0560">Oxidoreductase</keyword>
<dbReference type="GO" id="GO:0016618">
    <property type="term" value="F:hydroxypyruvate reductase [NAD(P)H] activity"/>
    <property type="evidence" value="ECO:0007669"/>
    <property type="project" value="TreeGrafter"/>
</dbReference>
<dbReference type="GO" id="GO:0005829">
    <property type="term" value="C:cytosol"/>
    <property type="evidence" value="ECO:0007669"/>
    <property type="project" value="TreeGrafter"/>
</dbReference>
<dbReference type="GO" id="GO:0030267">
    <property type="term" value="F:glyoxylate reductase (NADPH) activity"/>
    <property type="evidence" value="ECO:0007669"/>
    <property type="project" value="TreeGrafter"/>
</dbReference>
<dbReference type="SUPFAM" id="SSF52283">
    <property type="entry name" value="Formate/glycerate dehydrogenase catalytic domain-like"/>
    <property type="match status" value="1"/>
</dbReference>